<sequence>MLPQNIQRPHAHHLQHGQIKRKYLLDPRAQLQRHQRVQPQIYERHAGLQPLLRASLDRYVFADTLLVGWSWLVLELRYLLTTEWLWHRREEERLVFLPGTHLTRMRDEVVAELLTATSDPRASKRAAGRSINMRNTYCCRALLAEHGAIPSASCALVTKAVFATLTFLTVGEVLAQAAQLHGRRGPRVARRAAAVCSKAERHPALFGDPRMRMMMISSWVKADLFAVDFSAAVLATSMPLENLKRANRAGRPSCLQGPGTKAYATRNMGVVIGEDARGDYWLLYTLRKQAWRGVERDLSAMGDVLG</sequence>
<evidence type="ECO:0000313" key="2">
    <source>
        <dbReference type="Proteomes" id="UP001270362"/>
    </source>
</evidence>
<accession>A0AAE1CCT0</accession>
<name>A0AAE1CCT0_9PEZI</name>
<reference evidence="1" key="1">
    <citation type="journal article" date="2023" name="Mol. Phylogenet. Evol.">
        <title>Genome-scale phylogeny and comparative genomics of the fungal order Sordariales.</title>
        <authorList>
            <person name="Hensen N."/>
            <person name="Bonometti L."/>
            <person name="Westerberg I."/>
            <person name="Brannstrom I.O."/>
            <person name="Guillou S."/>
            <person name="Cros-Aarteil S."/>
            <person name="Calhoun S."/>
            <person name="Haridas S."/>
            <person name="Kuo A."/>
            <person name="Mondo S."/>
            <person name="Pangilinan J."/>
            <person name="Riley R."/>
            <person name="LaButti K."/>
            <person name="Andreopoulos B."/>
            <person name="Lipzen A."/>
            <person name="Chen C."/>
            <person name="Yan M."/>
            <person name="Daum C."/>
            <person name="Ng V."/>
            <person name="Clum A."/>
            <person name="Steindorff A."/>
            <person name="Ohm R.A."/>
            <person name="Martin F."/>
            <person name="Silar P."/>
            <person name="Natvig D.O."/>
            <person name="Lalanne C."/>
            <person name="Gautier V."/>
            <person name="Ament-Velasquez S.L."/>
            <person name="Kruys A."/>
            <person name="Hutchinson M.I."/>
            <person name="Powell A.J."/>
            <person name="Barry K."/>
            <person name="Miller A.N."/>
            <person name="Grigoriev I.V."/>
            <person name="Debuchy R."/>
            <person name="Gladieux P."/>
            <person name="Hiltunen Thoren M."/>
            <person name="Johannesson H."/>
        </authorList>
    </citation>
    <scope>NUCLEOTIDE SEQUENCE</scope>
    <source>
        <strain evidence="1">CBS 314.62</strain>
    </source>
</reference>
<dbReference type="Proteomes" id="UP001270362">
    <property type="component" value="Unassembled WGS sequence"/>
</dbReference>
<keyword evidence="2" id="KW-1185">Reference proteome</keyword>
<gene>
    <name evidence="1" type="ORF">B0T22DRAFT_512975</name>
</gene>
<proteinExistence type="predicted"/>
<protein>
    <submittedName>
        <fullName evidence="1">Uncharacterized protein</fullName>
    </submittedName>
</protein>
<dbReference type="AlphaFoldDB" id="A0AAE1CCT0"/>
<reference evidence="1" key="2">
    <citation type="submission" date="2023-06" db="EMBL/GenBank/DDBJ databases">
        <authorList>
            <consortium name="Lawrence Berkeley National Laboratory"/>
            <person name="Haridas S."/>
            <person name="Hensen N."/>
            <person name="Bonometti L."/>
            <person name="Westerberg I."/>
            <person name="Brannstrom I.O."/>
            <person name="Guillou S."/>
            <person name="Cros-Aarteil S."/>
            <person name="Calhoun S."/>
            <person name="Kuo A."/>
            <person name="Mondo S."/>
            <person name="Pangilinan J."/>
            <person name="Riley R."/>
            <person name="Labutti K."/>
            <person name="Andreopoulos B."/>
            <person name="Lipzen A."/>
            <person name="Chen C."/>
            <person name="Yanf M."/>
            <person name="Daum C."/>
            <person name="Ng V."/>
            <person name="Clum A."/>
            <person name="Steindorff A."/>
            <person name="Ohm R."/>
            <person name="Martin F."/>
            <person name="Silar P."/>
            <person name="Natvig D."/>
            <person name="Lalanne C."/>
            <person name="Gautier V."/>
            <person name="Ament-Velasquez S.L."/>
            <person name="Kruys A."/>
            <person name="Hutchinson M.I."/>
            <person name="Powell A.J."/>
            <person name="Barry K."/>
            <person name="Miller A.N."/>
            <person name="Grigoriev I.V."/>
            <person name="Debuchy R."/>
            <person name="Gladieux P."/>
            <person name="Thoren M.H."/>
            <person name="Johannesson H."/>
        </authorList>
    </citation>
    <scope>NUCLEOTIDE SEQUENCE</scope>
    <source>
        <strain evidence="1">CBS 314.62</strain>
    </source>
</reference>
<organism evidence="1 2">
    <name type="scientific">Podospora appendiculata</name>
    <dbReference type="NCBI Taxonomy" id="314037"/>
    <lineage>
        <taxon>Eukaryota</taxon>
        <taxon>Fungi</taxon>
        <taxon>Dikarya</taxon>
        <taxon>Ascomycota</taxon>
        <taxon>Pezizomycotina</taxon>
        <taxon>Sordariomycetes</taxon>
        <taxon>Sordariomycetidae</taxon>
        <taxon>Sordariales</taxon>
        <taxon>Podosporaceae</taxon>
        <taxon>Podospora</taxon>
    </lineage>
</organism>
<evidence type="ECO:0000313" key="1">
    <source>
        <dbReference type="EMBL" id="KAK3688983.1"/>
    </source>
</evidence>
<dbReference type="EMBL" id="JAULSO010000002">
    <property type="protein sequence ID" value="KAK3688983.1"/>
    <property type="molecule type" value="Genomic_DNA"/>
</dbReference>
<comment type="caution">
    <text evidence="1">The sequence shown here is derived from an EMBL/GenBank/DDBJ whole genome shotgun (WGS) entry which is preliminary data.</text>
</comment>